<accession>A0AAV3U1H2</accession>
<dbReference type="EMBL" id="BAABLX010000009">
    <property type="protein sequence ID" value="GAA4938913.1"/>
    <property type="molecule type" value="Genomic_DNA"/>
</dbReference>
<proteinExistence type="predicted"/>
<comment type="caution">
    <text evidence="1">The sequence shown here is derived from an EMBL/GenBank/DDBJ whole genome shotgun (WGS) entry which is preliminary data.</text>
</comment>
<sequence length="320" mass="35683">MVKKVKDDYMKISEPLVYQAIQEEIRTWSNYAAQAVGNATLPPLPKNNNLLKAAIWFNFGLDAGRNLLPSIAFVAGKAALPLWLASSAQKYYRQHYDREMNNAYDLLNKPYSQFSSQVINGITQAERNFTGTTYYRQVKSAILDLHDGVEYQNDDEWRRELRNLIAESGVIVTDYDKIKNVIESNLKTVSDKLIHLHKGAQSNRLLFVAQSTQQILPVKAAISSASCHSIPRTPSYQTPEGFTRIDPNNQAAMAALYASAYALETAHLDYEAVMPCLDTTYAKPSAVGSVSVEDRLASSYLGTVDALAQTFHKQRAGITH</sequence>
<reference evidence="2" key="1">
    <citation type="journal article" date="2019" name="Int. J. Syst. Evol. Microbiol.">
        <title>The Global Catalogue of Microorganisms (GCM) 10K type strain sequencing project: providing services to taxonomists for standard genome sequencing and annotation.</title>
        <authorList>
            <consortium name="The Broad Institute Genomics Platform"/>
            <consortium name="The Broad Institute Genome Sequencing Center for Infectious Disease"/>
            <person name="Wu L."/>
            <person name="Ma J."/>
        </authorList>
    </citation>
    <scope>NUCLEOTIDE SEQUENCE [LARGE SCALE GENOMIC DNA]</scope>
    <source>
        <strain evidence="2">JCM 19134</strain>
    </source>
</reference>
<dbReference type="AlphaFoldDB" id="A0AAV3U1H2"/>
<dbReference type="Proteomes" id="UP001409585">
    <property type="component" value="Unassembled WGS sequence"/>
</dbReference>
<keyword evidence="2" id="KW-1185">Reference proteome</keyword>
<gene>
    <name evidence="1" type="ORF">GCM10025791_16280</name>
</gene>
<organism evidence="1 2">
    <name type="scientific">Halioxenophilus aromaticivorans</name>
    <dbReference type="NCBI Taxonomy" id="1306992"/>
    <lineage>
        <taxon>Bacteria</taxon>
        <taxon>Pseudomonadati</taxon>
        <taxon>Pseudomonadota</taxon>
        <taxon>Gammaproteobacteria</taxon>
        <taxon>Alteromonadales</taxon>
        <taxon>Alteromonadaceae</taxon>
        <taxon>Halioxenophilus</taxon>
    </lineage>
</organism>
<evidence type="ECO:0000313" key="2">
    <source>
        <dbReference type="Proteomes" id="UP001409585"/>
    </source>
</evidence>
<evidence type="ECO:0000313" key="1">
    <source>
        <dbReference type="EMBL" id="GAA4938913.1"/>
    </source>
</evidence>
<protein>
    <submittedName>
        <fullName evidence="1">Uncharacterized protein</fullName>
    </submittedName>
</protein>
<name>A0AAV3U1H2_9ALTE</name>